<organism evidence="2">
    <name type="scientific">hydrothermal vent metagenome</name>
    <dbReference type="NCBI Taxonomy" id="652676"/>
    <lineage>
        <taxon>unclassified sequences</taxon>
        <taxon>metagenomes</taxon>
        <taxon>ecological metagenomes</taxon>
    </lineage>
</organism>
<name>A0A1W1D0A7_9ZZZZ</name>
<dbReference type="AlphaFoldDB" id="A0A1W1D0A7"/>
<reference evidence="2" key="1">
    <citation type="submission" date="2016-10" db="EMBL/GenBank/DDBJ databases">
        <authorList>
            <person name="de Groot N.N."/>
        </authorList>
    </citation>
    <scope>NUCLEOTIDE SEQUENCE</scope>
</reference>
<feature type="transmembrane region" description="Helical" evidence="1">
    <location>
        <begin position="91"/>
        <end position="108"/>
    </location>
</feature>
<evidence type="ECO:0000313" key="2">
    <source>
        <dbReference type="EMBL" id="SFV71566.1"/>
    </source>
</evidence>
<keyword evidence="1" id="KW-0812">Transmembrane</keyword>
<keyword evidence="1" id="KW-1133">Transmembrane helix</keyword>
<dbReference type="EMBL" id="FPHM01000269">
    <property type="protein sequence ID" value="SFV71566.1"/>
    <property type="molecule type" value="Genomic_DNA"/>
</dbReference>
<keyword evidence="1" id="KW-0472">Membrane</keyword>
<proteinExistence type="predicted"/>
<evidence type="ECO:0000256" key="1">
    <source>
        <dbReference type="SAM" id="Phobius"/>
    </source>
</evidence>
<feature type="transmembrane region" description="Helical" evidence="1">
    <location>
        <begin position="27"/>
        <end position="48"/>
    </location>
</feature>
<accession>A0A1W1D0A7</accession>
<sequence>MRLIDGFRAWRLLAKQRLNSSNIRATLYNMLLMPLFALSLMPILFFKIRPYRRFVKIEYIWVKTLGFSLLVWAFFFAMYRLGASGTVDPNIGQLLPTLILIFYSLIFYKRVN</sequence>
<feature type="transmembrane region" description="Helical" evidence="1">
    <location>
        <begin position="60"/>
        <end position="79"/>
    </location>
</feature>
<protein>
    <submittedName>
        <fullName evidence="2">Permease YjgP/YjgQ</fullName>
    </submittedName>
</protein>
<gene>
    <name evidence="2" type="ORF">MNB_SV-13-1360</name>
</gene>